<comment type="caution">
    <text evidence="3">The sequence shown here is derived from an EMBL/GenBank/DDBJ whole genome shotgun (WGS) entry which is preliminary data.</text>
</comment>
<dbReference type="PANTHER" id="PTHR43798:SF31">
    <property type="entry name" value="AB HYDROLASE SUPERFAMILY PROTEIN YCLE"/>
    <property type="match status" value="1"/>
</dbReference>
<dbReference type="PANTHER" id="PTHR43798">
    <property type="entry name" value="MONOACYLGLYCEROL LIPASE"/>
    <property type="match status" value="1"/>
</dbReference>
<dbReference type="GO" id="GO:0016020">
    <property type="term" value="C:membrane"/>
    <property type="evidence" value="ECO:0007669"/>
    <property type="project" value="TreeGrafter"/>
</dbReference>
<dbReference type="Proteomes" id="UP000176409">
    <property type="component" value="Unassembled WGS sequence"/>
</dbReference>
<dbReference type="PRINTS" id="PR00111">
    <property type="entry name" value="ABHYDROLASE"/>
</dbReference>
<dbReference type="AlphaFoldDB" id="A0A1F6B0T6"/>
<gene>
    <name evidence="3" type="ORF">A2973_03740</name>
</gene>
<protein>
    <recommendedName>
        <fullName evidence="2">AB hydrolase-1 domain-containing protein</fullName>
    </recommendedName>
</protein>
<reference evidence="3 4" key="1">
    <citation type="journal article" date="2016" name="Nat. Commun.">
        <title>Thousands of microbial genomes shed light on interconnected biogeochemical processes in an aquifer system.</title>
        <authorList>
            <person name="Anantharaman K."/>
            <person name="Brown C.T."/>
            <person name="Hug L.A."/>
            <person name="Sharon I."/>
            <person name="Castelle C.J."/>
            <person name="Probst A.J."/>
            <person name="Thomas B.C."/>
            <person name="Singh A."/>
            <person name="Wilkins M.J."/>
            <person name="Karaoz U."/>
            <person name="Brodie E.L."/>
            <person name="Williams K.H."/>
            <person name="Hubbard S.S."/>
            <person name="Banfield J.F."/>
        </authorList>
    </citation>
    <scope>NUCLEOTIDE SEQUENCE [LARGE SCALE GENOMIC DNA]</scope>
</reference>
<sequence>MTFVILHGWGLSGKTFILLAKSIKKRGYRVYAPDLPGFGASKIPERPLTLTDYALFLDDYLKKNHIEQPIFIGHSFGGRVSLKYNELYPNCVRALILSGAPGFTPIPKRKLLLFIALAKIGKLLFSIPPLNLFQDAVRRWYYYFVGAKEFFRAEGTMRDTFKRIVQEDLVLAMESVGVPCLLLWGEYDIIVPVAIAERMHQVVAGSQLVVIPEADHGVPFKQPEVFVSYIERFLKKV</sequence>
<dbReference type="InterPro" id="IPR050266">
    <property type="entry name" value="AB_hydrolase_sf"/>
</dbReference>
<dbReference type="GO" id="GO:0016787">
    <property type="term" value="F:hydrolase activity"/>
    <property type="evidence" value="ECO:0007669"/>
    <property type="project" value="UniProtKB-KW"/>
</dbReference>
<evidence type="ECO:0000313" key="4">
    <source>
        <dbReference type="Proteomes" id="UP000176409"/>
    </source>
</evidence>
<dbReference type="SUPFAM" id="SSF53474">
    <property type="entry name" value="alpha/beta-Hydrolases"/>
    <property type="match status" value="1"/>
</dbReference>
<dbReference type="EMBL" id="MFJZ01000017">
    <property type="protein sequence ID" value="OGG30531.1"/>
    <property type="molecule type" value="Genomic_DNA"/>
</dbReference>
<evidence type="ECO:0000259" key="2">
    <source>
        <dbReference type="Pfam" id="PF12697"/>
    </source>
</evidence>
<feature type="domain" description="AB hydrolase-1" evidence="2">
    <location>
        <begin position="3"/>
        <end position="227"/>
    </location>
</feature>
<dbReference type="STRING" id="1798396.A2973_03740"/>
<name>A0A1F6B0T6_9BACT</name>
<organism evidence="3 4">
    <name type="scientific">Candidatus Gottesmanbacteria bacterium RIFCSPLOWO2_01_FULL_49_10</name>
    <dbReference type="NCBI Taxonomy" id="1798396"/>
    <lineage>
        <taxon>Bacteria</taxon>
        <taxon>Candidatus Gottesmaniibacteriota</taxon>
    </lineage>
</organism>
<dbReference type="Pfam" id="PF12697">
    <property type="entry name" value="Abhydrolase_6"/>
    <property type="match status" value="1"/>
</dbReference>
<accession>A0A1F6B0T6</accession>
<dbReference type="InterPro" id="IPR000073">
    <property type="entry name" value="AB_hydrolase_1"/>
</dbReference>
<proteinExistence type="predicted"/>
<dbReference type="InterPro" id="IPR029058">
    <property type="entry name" value="AB_hydrolase_fold"/>
</dbReference>
<evidence type="ECO:0000256" key="1">
    <source>
        <dbReference type="ARBA" id="ARBA00022801"/>
    </source>
</evidence>
<dbReference type="Gene3D" id="3.40.50.1820">
    <property type="entry name" value="alpha/beta hydrolase"/>
    <property type="match status" value="1"/>
</dbReference>
<keyword evidence="1" id="KW-0378">Hydrolase</keyword>
<evidence type="ECO:0000313" key="3">
    <source>
        <dbReference type="EMBL" id="OGG30531.1"/>
    </source>
</evidence>